<dbReference type="RefSeq" id="WP_248411654.1">
    <property type="nucleotide sequence ID" value="NZ_JALPQF010000001.1"/>
</dbReference>
<evidence type="ECO:0000313" key="6">
    <source>
        <dbReference type="Proteomes" id="UP001203687"/>
    </source>
</evidence>
<proteinExistence type="predicted"/>
<dbReference type="InterPro" id="IPR026444">
    <property type="entry name" value="Secre_tail"/>
</dbReference>
<evidence type="ECO:0000313" key="5">
    <source>
        <dbReference type="EMBL" id="MCK8479278.1"/>
    </source>
</evidence>
<feature type="domain" description="DUF5689" evidence="3">
    <location>
        <begin position="325"/>
        <end position="496"/>
    </location>
</feature>
<organism evidence="5 6">
    <name type="scientific">Psychroserpens algicola</name>
    <dbReference type="NCBI Taxonomy" id="1719034"/>
    <lineage>
        <taxon>Bacteria</taxon>
        <taxon>Pseudomonadati</taxon>
        <taxon>Bacteroidota</taxon>
        <taxon>Flavobacteriia</taxon>
        <taxon>Flavobacteriales</taxon>
        <taxon>Flavobacteriaceae</taxon>
        <taxon>Psychroserpens</taxon>
    </lineage>
</organism>
<evidence type="ECO:0000259" key="3">
    <source>
        <dbReference type="Pfam" id="PF18942"/>
    </source>
</evidence>
<evidence type="ECO:0000256" key="1">
    <source>
        <dbReference type="ARBA" id="ARBA00022729"/>
    </source>
</evidence>
<dbReference type="InterPro" id="IPR043744">
    <property type="entry name" value="DUF5689"/>
</dbReference>
<dbReference type="EMBL" id="JALPQF010000001">
    <property type="protein sequence ID" value="MCK8479278.1"/>
    <property type="molecule type" value="Genomic_DNA"/>
</dbReference>
<feature type="domain" description="Secretion system C-terminal sorting" evidence="4">
    <location>
        <begin position="513"/>
        <end position="582"/>
    </location>
</feature>
<dbReference type="NCBIfam" id="TIGR04183">
    <property type="entry name" value="Por_Secre_tail"/>
    <property type="match status" value="1"/>
</dbReference>
<dbReference type="Proteomes" id="UP001203687">
    <property type="component" value="Unassembled WGS sequence"/>
</dbReference>
<gene>
    <name evidence="5" type="ORF">MUY34_01525</name>
</gene>
<keyword evidence="1 2" id="KW-0732">Signal</keyword>
<protein>
    <submittedName>
        <fullName evidence="5">T9SS type A sorting domain-containing protein</fullName>
    </submittedName>
</protein>
<evidence type="ECO:0000259" key="4">
    <source>
        <dbReference type="Pfam" id="PF18962"/>
    </source>
</evidence>
<reference evidence="5" key="1">
    <citation type="submission" date="2022-04" db="EMBL/GenBank/DDBJ databases">
        <authorList>
            <person name="Ren T."/>
        </authorList>
    </citation>
    <scope>NUCLEOTIDE SEQUENCE</scope>
    <source>
        <strain evidence="5">F63249</strain>
    </source>
</reference>
<feature type="signal peptide" evidence="2">
    <location>
        <begin position="1"/>
        <end position="19"/>
    </location>
</feature>
<comment type="caution">
    <text evidence="5">The sequence shown here is derived from an EMBL/GenBank/DDBJ whole genome shotgun (WGS) entry which is preliminary data.</text>
</comment>
<keyword evidence="6" id="KW-1185">Reference proteome</keyword>
<dbReference type="Pfam" id="PF18942">
    <property type="entry name" value="DUF5689"/>
    <property type="match status" value="1"/>
</dbReference>
<feature type="chain" id="PRO_5046197769" evidence="2">
    <location>
        <begin position="20"/>
        <end position="583"/>
    </location>
</feature>
<dbReference type="Pfam" id="PF18962">
    <property type="entry name" value="Por_Secre_tail"/>
    <property type="match status" value="1"/>
</dbReference>
<evidence type="ECO:0000256" key="2">
    <source>
        <dbReference type="SAM" id="SignalP"/>
    </source>
</evidence>
<accession>A0ABT0H4G4</accession>
<name>A0ABT0H4G4_9FLAO</name>
<sequence>MKKLYFLCLTALIGLTSFGQTTLYQESFETDTNGTNYTTSVAEFSDGAGDFFLRTDGSDIGSFYEVSGTDGTFFFAGQDLDGEGATLPLSLSTIAIDVTGLSDVDFAILLAEDDDGTNQDWDEADYMHIFYSIDGGAEQNLLWIESEAAGSNSAPRIDADFDGVGEGAEITSAFTEYVQNISLSGNSSIVFRIEMSLNAGDEDIAIDNIRVVDGFVATPSITITSPAGGQEFAPGTTSVDVEFTTANLAGGESVDITVNGTTTNNVTSPFSVATVDGQTYDVTVELVNGGLIDSDMVSFSVLASNTVSNIAELRAGTIGQAYELTGEAIISYIVTDNNRNQKYIQDATGGILIDDPSGTLATALSIGDGITGLQGQLGEFSGVLQFIPVADLAGPSSTGNTITPEVVSVSQFLAAGETYESELIQITNVTFEDTGVFENNTNYNIADGADVTIARVSFADENLVGANIPTTTSSVIGLGAEFNGVYQILPRYVDDVAGASLSIDEVNGTSFSVYPNPTSTGFVNITSANSDAISVSVYDILGKQVISSTLSDNRLNVSELQTGVYILKISQNNASVTKKLVIK</sequence>